<name>A0AAN0K3E2_AMPQE</name>
<evidence type="ECO:0000256" key="4">
    <source>
        <dbReference type="ARBA" id="ARBA00023224"/>
    </source>
</evidence>
<dbReference type="Gene3D" id="3.40.50.2300">
    <property type="match status" value="2"/>
</dbReference>
<dbReference type="GeneID" id="109593379"/>
<accession>A0AAN0K3E2</accession>
<keyword evidence="1" id="KW-0297">G-protein coupled receptor</keyword>
<evidence type="ECO:0000256" key="2">
    <source>
        <dbReference type="ARBA" id="ARBA00023170"/>
    </source>
</evidence>
<keyword evidence="4" id="KW-0807">Transducer</keyword>
<organism evidence="5 6">
    <name type="scientific">Amphimedon queenslandica</name>
    <name type="common">Sponge</name>
    <dbReference type="NCBI Taxonomy" id="400682"/>
    <lineage>
        <taxon>Eukaryota</taxon>
        <taxon>Metazoa</taxon>
        <taxon>Porifera</taxon>
        <taxon>Demospongiae</taxon>
        <taxon>Heteroscleromorpha</taxon>
        <taxon>Haplosclerida</taxon>
        <taxon>Niphatidae</taxon>
        <taxon>Amphimedon</taxon>
    </lineage>
</organism>
<dbReference type="GO" id="GO:0038039">
    <property type="term" value="C:G protein-coupled receptor heterodimeric complex"/>
    <property type="evidence" value="ECO:0007669"/>
    <property type="project" value="TreeGrafter"/>
</dbReference>
<keyword evidence="6" id="KW-1185">Reference proteome</keyword>
<protein>
    <submittedName>
        <fullName evidence="5">Uncharacterized protein</fullName>
    </submittedName>
</protein>
<dbReference type="AlphaFoldDB" id="A0AAN0K3E2"/>
<dbReference type="PANTHER" id="PTHR10519">
    <property type="entry name" value="GABA-B RECEPTOR"/>
    <property type="match status" value="1"/>
</dbReference>
<evidence type="ECO:0000256" key="1">
    <source>
        <dbReference type="ARBA" id="ARBA00023040"/>
    </source>
</evidence>
<dbReference type="InterPro" id="IPR028082">
    <property type="entry name" value="Peripla_BP_I"/>
</dbReference>
<evidence type="ECO:0000313" key="5">
    <source>
        <dbReference type="EnsemblMetazoa" id="XP_019864041.1"/>
    </source>
</evidence>
<reference evidence="6" key="1">
    <citation type="journal article" date="2010" name="Nature">
        <title>The Amphimedon queenslandica genome and the evolution of animal complexity.</title>
        <authorList>
            <person name="Srivastava M."/>
            <person name="Simakov O."/>
            <person name="Chapman J."/>
            <person name="Fahey B."/>
            <person name="Gauthier M.E."/>
            <person name="Mitros T."/>
            <person name="Richards G.S."/>
            <person name="Conaco C."/>
            <person name="Dacre M."/>
            <person name="Hellsten U."/>
            <person name="Larroux C."/>
            <person name="Putnam N.H."/>
            <person name="Stanke M."/>
            <person name="Adamska M."/>
            <person name="Darling A."/>
            <person name="Degnan S.M."/>
            <person name="Oakley T.H."/>
            <person name="Plachetzki D.C."/>
            <person name="Zhai Y."/>
            <person name="Adamski M."/>
            <person name="Calcino A."/>
            <person name="Cummins S.F."/>
            <person name="Goodstein D.M."/>
            <person name="Harris C."/>
            <person name="Jackson D.J."/>
            <person name="Leys S.P."/>
            <person name="Shu S."/>
            <person name="Woodcroft B.J."/>
            <person name="Vervoort M."/>
            <person name="Kosik K.S."/>
            <person name="Manning G."/>
            <person name="Degnan B.M."/>
            <person name="Rokhsar D.S."/>
        </authorList>
    </citation>
    <scope>NUCLEOTIDE SEQUENCE [LARGE SCALE GENOMIC DNA]</scope>
</reference>
<dbReference type="RefSeq" id="XP_019864041.1">
    <property type="nucleotide sequence ID" value="XM_020008482.1"/>
</dbReference>
<dbReference type="PANTHER" id="PTHR10519:SF20">
    <property type="entry name" value="G-PROTEIN COUPLED RECEPTOR 156-RELATED"/>
    <property type="match status" value="1"/>
</dbReference>
<proteinExistence type="predicted"/>
<sequence>MDPMDARILLCQAYQAGLTTAKHAWILHGMNTPDWWTVNTTTHDCTTNEMNDAIGSVLFVDIQSSTFTNINQDQRNTISGILKSNGSLTETEFYSLLHSKVFNAYDAARILALTWNVTINNYTTEELHNLLNQSWKISNEGKHNLVETLQYNLINNISPYTGLAGSYDFNGNQNKLSSAIITQITGGVITI</sequence>
<dbReference type="InterPro" id="IPR002455">
    <property type="entry name" value="GPCR3_GABA-B"/>
</dbReference>
<dbReference type="Proteomes" id="UP000007879">
    <property type="component" value="Unassembled WGS sequence"/>
</dbReference>
<dbReference type="GO" id="GO:0004965">
    <property type="term" value="F:G protein-coupled GABA receptor activity"/>
    <property type="evidence" value="ECO:0007669"/>
    <property type="project" value="InterPro"/>
</dbReference>
<dbReference type="GO" id="GO:0007214">
    <property type="term" value="P:gamma-aminobutyric acid signaling pathway"/>
    <property type="evidence" value="ECO:0007669"/>
    <property type="project" value="TreeGrafter"/>
</dbReference>
<dbReference type="EnsemblMetazoa" id="XM_020008482.1">
    <property type="protein sequence ID" value="XP_019864041.1"/>
    <property type="gene ID" value="LOC109593379"/>
</dbReference>
<evidence type="ECO:0000256" key="3">
    <source>
        <dbReference type="ARBA" id="ARBA00023180"/>
    </source>
</evidence>
<dbReference type="SUPFAM" id="SSF53822">
    <property type="entry name" value="Periplasmic binding protein-like I"/>
    <property type="match status" value="1"/>
</dbReference>
<dbReference type="KEGG" id="aqu:109593379"/>
<keyword evidence="2" id="KW-0675">Receptor</keyword>
<keyword evidence="3" id="KW-0325">Glycoprotein</keyword>
<evidence type="ECO:0000313" key="6">
    <source>
        <dbReference type="Proteomes" id="UP000007879"/>
    </source>
</evidence>
<reference evidence="5" key="2">
    <citation type="submission" date="2024-06" db="UniProtKB">
        <authorList>
            <consortium name="EnsemblMetazoa"/>
        </authorList>
    </citation>
    <scope>IDENTIFICATION</scope>
</reference>